<dbReference type="RefSeq" id="XP_013243975.1">
    <property type="nucleotide sequence ID" value="XM_013388521.1"/>
</dbReference>
<dbReference type="Proteomes" id="UP000027361">
    <property type="component" value="Unassembled WGS sequence"/>
</dbReference>
<dbReference type="EMBL" id="JMSN01000027">
    <property type="protein sequence ID" value="KDN47956.1"/>
    <property type="molecule type" value="Genomic_DNA"/>
</dbReference>
<reference evidence="3 4" key="1">
    <citation type="submission" date="2014-05" db="EMBL/GenBank/DDBJ databases">
        <title>Draft genome sequence of a rare smut relative, Tilletiaria anomala UBC 951.</title>
        <authorList>
            <consortium name="DOE Joint Genome Institute"/>
            <person name="Toome M."/>
            <person name="Kuo A."/>
            <person name="Henrissat B."/>
            <person name="Lipzen A."/>
            <person name="Tritt A."/>
            <person name="Yoshinaga Y."/>
            <person name="Zane M."/>
            <person name="Barry K."/>
            <person name="Grigoriev I.V."/>
            <person name="Spatafora J.W."/>
            <person name="Aimea M.C."/>
        </authorList>
    </citation>
    <scope>NUCLEOTIDE SEQUENCE [LARGE SCALE GENOMIC DNA]</scope>
    <source>
        <strain evidence="3 4">UBC 951</strain>
    </source>
</reference>
<name>A0A066W2M1_TILAU</name>
<proteinExistence type="predicted"/>
<comment type="caution">
    <text evidence="3">The sequence shown here is derived from an EMBL/GenBank/DDBJ whole genome shotgun (WGS) entry which is preliminary data.</text>
</comment>
<keyword evidence="1" id="KW-0472">Membrane</keyword>
<feature type="transmembrane region" description="Helical" evidence="1">
    <location>
        <begin position="281"/>
        <end position="302"/>
    </location>
</feature>
<keyword evidence="1" id="KW-0812">Transmembrane</keyword>
<feature type="signal peptide" evidence="2">
    <location>
        <begin position="1"/>
        <end position="27"/>
    </location>
</feature>
<feature type="chain" id="PRO_5001632556" evidence="2">
    <location>
        <begin position="28"/>
        <end position="303"/>
    </location>
</feature>
<dbReference type="GeneID" id="25265955"/>
<evidence type="ECO:0000256" key="2">
    <source>
        <dbReference type="SAM" id="SignalP"/>
    </source>
</evidence>
<gene>
    <name evidence="3" type="ORF">K437DRAFT_267728</name>
</gene>
<dbReference type="AlphaFoldDB" id="A0A066W2M1"/>
<sequence length="303" mass="31269">MPPNAASRALTALAAVAASSLLLLVTAQPTQTVVTLPHDALTFFSKRAAGPYSPNPVAFDLVARAEASLLQRQQQDPNTPLYLNSPACDFYQCSVNVTWGDTMVANWLNAPAGDVIIDLMTNASSAVAYNVATVPGTSQKGYCDAGFGIGVDVEGTTCGRFEWIIPSTWAAGNYTLRAMSKDQPDIQSYTDVILIFNNLTRTNRDAAFSTVTISGAPTSTTTVGSNFASTPQPTALLSPGGSLPASTQALSASYTASSAGASNASSSAARSKNSATPALGYGFHTLATGIAAAFVTGFFTLLA</sequence>
<organism evidence="3 4">
    <name type="scientific">Tilletiaria anomala (strain ATCC 24038 / CBS 436.72 / UBC 951)</name>
    <dbReference type="NCBI Taxonomy" id="1037660"/>
    <lineage>
        <taxon>Eukaryota</taxon>
        <taxon>Fungi</taxon>
        <taxon>Dikarya</taxon>
        <taxon>Basidiomycota</taxon>
        <taxon>Ustilaginomycotina</taxon>
        <taxon>Exobasidiomycetes</taxon>
        <taxon>Georgefischeriales</taxon>
        <taxon>Tilletiariaceae</taxon>
        <taxon>Tilletiaria</taxon>
    </lineage>
</organism>
<accession>A0A066W2M1</accession>
<dbReference type="InParanoid" id="A0A066W2M1"/>
<evidence type="ECO:0000313" key="3">
    <source>
        <dbReference type="EMBL" id="KDN47956.1"/>
    </source>
</evidence>
<keyword evidence="2" id="KW-0732">Signal</keyword>
<evidence type="ECO:0000256" key="1">
    <source>
        <dbReference type="SAM" id="Phobius"/>
    </source>
</evidence>
<dbReference type="OMA" id="YQCTIYW"/>
<dbReference type="OrthoDB" id="2528391at2759"/>
<keyword evidence="4" id="KW-1185">Reference proteome</keyword>
<dbReference type="HOGENOM" id="CLU_918844_0_0_1"/>
<protein>
    <submittedName>
        <fullName evidence="3">Uncharacterized protein</fullName>
    </submittedName>
</protein>
<dbReference type="STRING" id="1037660.A0A066W2M1"/>
<keyword evidence="1" id="KW-1133">Transmembrane helix</keyword>
<evidence type="ECO:0000313" key="4">
    <source>
        <dbReference type="Proteomes" id="UP000027361"/>
    </source>
</evidence>